<comment type="caution">
    <text evidence="1">The sequence shown here is derived from an EMBL/GenBank/DDBJ whole genome shotgun (WGS) entry which is preliminary data.</text>
</comment>
<dbReference type="RefSeq" id="WP_020194424.1">
    <property type="nucleotide sequence ID" value="NZ_BAOH01000005.1"/>
</dbReference>
<organism evidence="1 2">
    <name type="scientific">Vibrio owensii CAIM 1854 = LMG 25443</name>
    <dbReference type="NCBI Taxonomy" id="1229493"/>
    <lineage>
        <taxon>Bacteria</taxon>
        <taxon>Pseudomonadati</taxon>
        <taxon>Pseudomonadota</taxon>
        <taxon>Gammaproteobacteria</taxon>
        <taxon>Vibrionales</taxon>
        <taxon>Vibrionaceae</taxon>
        <taxon>Vibrio</taxon>
    </lineage>
</organism>
<dbReference type="AlphaFoldDB" id="A0A0C1Z8D5"/>
<dbReference type="PATRIC" id="fig|1229493.5.peg.1068"/>
<reference evidence="1 2" key="1">
    <citation type="submission" date="2014-07" db="EMBL/GenBank/DDBJ databases">
        <title>Unique and conserved regions in Vibrio harveyi and related species in comparison with the shrimp pathogen Vibrio harveyi CAIM 1792.</title>
        <authorList>
            <person name="Espinoza-Valles I."/>
            <person name="Vora G."/>
            <person name="Leekitcharoenphon P."/>
            <person name="Ussery D."/>
            <person name="Hoj L."/>
            <person name="Gomez-Gil B."/>
        </authorList>
    </citation>
    <scope>NUCLEOTIDE SEQUENCE [LARGE SCALE GENOMIC DNA]</scope>
    <source>
        <strain evidence="2">CAIM 1854 / LMG 25443</strain>
    </source>
</reference>
<dbReference type="EMBL" id="JPRD01000015">
    <property type="protein sequence ID" value="KIF53235.1"/>
    <property type="molecule type" value="Genomic_DNA"/>
</dbReference>
<gene>
    <name evidence="1" type="ORF">H735_09915</name>
</gene>
<accession>A0A0C1Z8D5</accession>
<protein>
    <submittedName>
        <fullName evidence="1">Uncharacterized protein</fullName>
    </submittedName>
</protein>
<evidence type="ECO:0000313" key="2">
    <source>
        <dbReference type="Proteomes" id="UP000031586"/>
    </source>
</evidence>
<sequence length="132" mass="15065">MFNHQAINPMGAKFYHLGAGYQATTNNRYQSLNGIMIKRKLSEQEKRSPKLLELRRSLSINADGKATGMDFSINSQINLLLQSYVARRVGSAFLIRTLRYLSEQSPANRASGIIEMIQRNNILDLKRLQSRH</sequence>
<proteinExistence type="predicted"/>
<dbReference type="Proteomes" id="UP000031586">
    <property type="component" value="Unassembled WGS sequence"/>
</dbReference>
<name>A0A0C1Z8D5_9VIBR</name>
<evidence type="ECO:0000313" key="1">
    <source>
        <dbReference type="EMBL" id="KIF53235.1"/>
    </source>
</evidence>